<gene>
    <name evidence="2" type="ORF">RMQ65_01110</name>
</gene>
<protein>
    <recommendedName>
        <fullName evidence="3">Lipoprotein</fullName>
    </recommendedName>
</protein>
<evidence type="ECO:0008006" key="3">
    <source>
        <dbReference type="Google" id="ProtNLM"/>
    </source>
</evidence>
<proteinExistence type="predicted"/>
<dbReference type="EMBL" id="CP134853">
    <property type="protein sequence ID" value="WNL27974.1"/>
    <property type="molecule type" value="Genomic_DNA"/>
</dbReference>
<dbReference type="PROSITE" id="PS51257">
    <property type="entry name" value="PROKAR_LIPOPROTEIN"/>
    <property type="match status" value="1"/>
</dbReference>
<dbReference type="AlphaFoldDB" id="A0AA96DHF8"/>
<accession>A0AA96DHF8</accession>
<name>A0AA96DHF8_9BACT</name>
<evidence type="ECO:0000313" key="2">
    <source>
        <dbReference type="EMBL" id="WNL27974.1"/>
    </source>
</evidence>
<sequence>MKKLLTITITIFLSFLFSGCTQKVVIQKELLCYELQDMSISEDVKIRVYKDDYELFNARNDELKSVIEFYKNQNKLYRLECEK</sequence>
<reference evidence="2" key="1">
    <citation type="submission" date="2023-09" db="EMBL/GenBank/DDBJ databases">
        <title>Arcobacter tbilisiensis sp. nov. isolated from chicken meat in Tbilisi, Georgia.</title>
        <authorList>
            <person name="Matthias R."/>
            <person name="Zautner A.E."/>
        </authorList>
    </citation>
    <scope>NUCLEOTIDE SEQUENCE</scope>
    <source>
        <strain evidence="2">LEO 49</strain>
    </source>
</reference>
<feature type="coiled-coil region" evidence="1">
    <location>
        <begin position="53"/>
        <end position="80"/>
    </location>
</feature>
<evidence type="ECO:0000256" key="1">
    <source>
        <dbReference type="SAM" id="Coils"/>
    </source>
</evidence>
<keyword evidence="1" id="KW-0175">Coiled coil</keyword>
<organism evidence="2">
    <name type="scientific">Arcobacter sp. AZ-2023</name>
    <dbReference type="NCBI Taxonomy" id="3074453"/>
    <lineage>
        <taxon>Bacteria</taxon>
        <taxon>Pseudomonadati</taxon>
        <taxon>Campylobacterota</taxon>
        <taxon>Epsilonproteobacteria</taxon>
        <taxon>Campylobacterales</taxon>
        <taxon>Arcobacteraceae</taxon>
        <taxon>Arcobacter</taxon>
    </lineage>
</organism>